<reference evidence="4" key="1">
    <citation type="submission" date="2016-10" db="EMBL/GenBank/DDBJ databases">
        <authorList>
            <person name="Varghese N."/>
            <person name="Submissions S."/>
        </authorList>
    </citation>
    <scope>NUCLEOTIDE SEQUENCE [LARGE SCALE GENOMIC DNA]</scope>
    <source>
        <strain evidence="4">DSM 20403</strain>
    </source>
</reference>
<accession>A0A1I2PQH9</accession>
<dbReference type="AlphaFoldDB" id="A0A1I2PQH9"/>
<dbReference type="Proteomes" id="UP000182635">
    <property type="component" value="Unassembled WGS sequence"/>
</dbReference>
<dbReference type="InterPro" id="IPR003488">
    <property type="entry name" value="DprA"/>
</dbReference>
<dbReference type="EMBL" id="FOPI01000004">
    <property type="protein sequence ID" value="SFG18515.1"/>
    <property type="molecule type" value="Genomic_DNA"/>
</dbReference>
<dbReference type="GeneID" id="29803480"/>
<dbReference type="PANTHER" id="PTHR43022:SF1">
    <property type="entry name" value="PROTEIN SMF"/>
    <property type="match status" value="1"/>
</dbReference>
<organism evidence="3 4">
    <name type="scientific">Ligilactobacillus ruminis DSM 20403 = NBRC 102161</name>
    <dbReference type="NCBI Taxonomy" id="1423798"/>
    <lineage>
        <taxon>Bacteria</taxon>
        <taxon>Bacillati</taxon>
        <taxon>Bacillota</taxon>
        <taxon>Bacilli</taxon>
        <taxon>Lactobacillales</taxon>
        <taxon>Lactobacillaceae</taxon>
        <taxon>Ligilactobacillus</taxon>
    </lineage>
</organism>
<dbReference type="Gene3D" id="3.40.50.450">
    <property type="match status" value="1"/>
</dbReference>
<dbReference type="OrthoDB" id="9785707at2"/>
<evidence type="ECO:0000256" key="1">
    <source>
        <dbReference type="ARBA" id="ARBA00006525"/>
    </source>
</evidence>
<feature type="domain" description="Smf/DprA SLOG" evidence="2">
    <location>
        <begin position="76"/>
        <end position="283"/>
    </location>
</feature>
<dbReference type="InterPro" id="IPR057666">
    <property type="entry name" value="DrpA_SLOG"/>
</dbReference>
<dbReference type="SUPFAM" id="SSF102405">
    <property type="entry name" value="MCP/YpsA-like"/>
    <property type="match status" value="1"/>
</dbReference>
<evidence type="ECO:0000313" key="3">
    <source>
        <dbReference type="EMBL" id="SFG18515.1"/>
    </source>
</evidence>
<evidence type="ECO:0000259" key="2">
    <source>
        <dbReference type="Pfam" id="PF02481"/>
    </source>
</evidence>
<dbReference type="NCBIfam" id="TIGR00732">
    <property type="entry name" value="dprA"/>
    <property type="match status" value="1"/>
</dbReference>
<sequence>MNKREFLIKLSVMGVPYSIQLSIAEFIERNDRIPNFSETDRFIEGKSFELERIFQKAFSPEVERAYRKNVEYAGVATIIDRNYPKALKEIYHPPVVLYFQGDFELTNEPALGVVGSRVHSPYAEDSLKLLLPDVINQGIVIVSGLAKGTDSIVHQMTMNYCGKTIAVIGTGLDVVYPRGNVMLQNEVAAKGLLLTEYPLGSQPLKFHFPQRNRIIAGLVQTILVVEARHRSGTLITANVALQENRNVLAIPGKITESLSQGTNELIAAGAKPALCSEDIIEEFSNFLTNHIKLP</sequence>
<comment type="similarity">
    <text evidence="1">Belongs to the DprA/Smf family.</text>
</comment>
<name>A0A1I2PQH9_9LACO</name>
<dbReference type="RefSeq" id="WP_014073450.1">
    <property type="nucleotide sequence ID" value="NZ_AYYL01000004.1"/>
</dbReference>
<dbReference type="PANTHER" id="PTHR43022">
    <property type="entry name" value="PROTEIN SMF"/>
    <property type="match status" value="1"/>
</dbReference>
<proteinExistence type="inferred from homology"/>
<gene>
    <name evidence="3" type="ORF">SAMN02910432_00264</name>
</gene>
<dbReference type="Pfam" id="PF02481">
    <property type="entry name" value="DNA_processg_A"/>
    <property type="match status" value="1"/>
</dbReference>
<evidence type="ECO:0000313" key="4">
    <source>
        <dbReference type="Proteomes" id="UP000182635"/>
    </source>
</evidence>
<protein>
    <submittedName>
        <fullName evidence="3">DNA processing protein</fullName>
    </submittedName>
</protein>
<dbReference type="GO" id="GO:0009294">
    <property type="term" value="P:DNA-mediated transformation"/>
    <property type="evidence" value="ECO:0007669"/>
    <property type="project" value="InterPro"/>
</dbReference>